<reference evidence="2 3" key="1">
    <citation type="submission" date="2019-04" db="EMBL/GenBank/DDBJ databases">
        <title>Isolation and identification of Cellulomonas shaoxiangyii sp. Nov. isolated from feces of the Tibetan antelopes (Pantholops hodgsonii) in the Qinghai-Tibet plateau of China.</title>
        <authorList>
            <person name="Tian Z."/>
        </authorList>
    </citation>
    <scope>NUCLEOTIDE SEQUENCE [LARGE SCALE GENOMIC DNA]</scope>
    <source>
        <strain evidence="2 3">Z28</strain>
    </source>
</reference>
<evidence type="ECO:0000313" key="2">
    <source>
        <dbReference type="EMBL" id="QCB92300.1"/>
    </source>
</evidence>
<protein>
    <recommendedName>
        <fullName evidence="4">Thioesterase</fullName>
    </recommendedName>
</protein>
<dbReference type="OrthoDB" id="4556615at2"/>
<dbReference type="Proteomes" id="UP000296469">
    <property type="component" value="Chromosome"/>
</dbReference>
<proteinExistence type="predicted"/>
<dbReference type="InterPro" id="IPR029069">
    <property type="entry name" value="HotDog_dom_sf"/>
</dbReference>
<feature type="region of interest" description="Disordered" evidence="1">
    <location>
        <begin position="1"/>
        <end position="22"/>
    </location>
</feature>
<feature type="compositionally biased region" description="Low complexity" evidence="1">
    <location>
        <begin position="1"/>
        <end position="21"/>
    </location>
</feature>
<dbReference type="SUPFAM" id="SSF54637">
    <property type="entry name" value="Thioesterase/thiol ester dehydrase-isomerase"/>
    <property type="match status" value="1"/>
</dbReference>
<dbReference type="RefSeq" id="WP_135975252.1">
    <property type="nucleotide sequence ID" value="NZ_CP039291.1"/>
</dbReference>
<accession>A0A4P7SEN1</accession>
<evidence type="ECO:0008006" key="4">
    <source>
        <dbReference type="Google" id="ProtNLM"/>
    </source>
</evidence>
<evidence type="ECO:0000256" key="1">
    <source>
        <dbReference type="SAM" id="MobiDB-lite"/>
    </source>
</evidence>
<name>A0A4P7SEN1_9CELL</name>
<keyword evidence="3" id="KW-1185">Reference proteome</keyword>
<sequence length="335" mass="36321">MTVTAATTPAATAPTAPTSTTLRPRYEGSNICTWIGFKHVNYLVEEAVLDWFRQRGTPARELFEVHGVGVDLVDVDTRILHALHMDDEVTATVTPKPATDGLLRFAVVVEVDRPEGRLKAVTSKVAVALRTDTWHTGAPADPVPDHLAHAVAGAPAAGERVELDAAATQALAQARPGGRGTVTADVPAALRTGTGPAVAWTWRIPYPYCHFTTRAQASGLLRNMEEVVDLFLDAHGVSIRTLLDEQAWIPVVPHSRVTWRGELLLEEVAVTVLEVVHVFKDLTYTARVDTYVHRDGGLEKVATGEITHGYALIDGRTSWSLVPFDERLLTAVRGA</sequence>
<dbReference type="Gene3D" id="3.10.129.10">
    <property type="entry name" value="Hotdog Thioesterase"/>
    <property type="match status" value="2"/>
</dbReference>
<dbReference type="KEGG" id="celz:E5225_00735"/>
<dbReference type="EMBL" id="CP039291">
    <property type="protein sequence ID" value="QCB92300.1"/>
    <property type="molecule type" value="Genomic_DNA"/>
</dbReference>
<evidence type="ECO:0000313" key="3">
    <source>
        <dbReference type="Proteomes" id="UP000296469"/>
    </source>
</evidence>
<dbReference type="AlphaFoldDB" id="A0A4P7SEN1"/>
<organism evidence="2 3">
    <name type="scientific">Cellulomonas shaoxiangyii</name>
    <dbReference type="NCBI Taxonomy" id="2566013"/>
    <lineage>
        <taxon>Bacteria</taxon>
        <taxon>Bacillati</taxon>
        <taxon>Actinomycetota</taxon>
        <taxon>Actinomycetes</taxon>
        <taxon>Micrococcales</taxon>
        <taxon>Cellulomonadaceae</taxon>
        <taxon>Cellulomonas</taxon>
    </lineage>
</organism>
<gene>
    <name evidence="2" type="ORF">E5225_00735</name>
</gene>